<dbReference type="GO" id="GO:0055085">
    <property type="term" value="P:transmembrane transport"/>
    <property type="evidence" value="ECO:0007669"/>
    <property type="project" value="InterPro"/>
</dbReference>
<evidence type="ECO:0000313" key="4">
    <source>
        <dbReference type="EMBL" id="SHH00702.1"/>
    </source>
</evidence>
<dbReference type="Pfam" id="PF03544">
    <property type="entry name" value="TonB_C"/>
    <property type="match status" value="1"/>
</dbReference>
<evidence type="ECO:0000256" key="1">
    <source>
        <dbReference type="SAM" id="MobiDB-lite"/>
    </source>
</evidence>
<accession>A0A1M5PG23</accession>
<feature type="region of interest" description="Disordered" evidence="1">
    <location>
        <begin position="139"/>
        <end position="160"/>
    </location>
</feature>
<protein>
    <submittedName>
        <fullName evidence="4">Protein TonB</fullName>
    </submittedName>
</protein>
<proteinExistence type="predicted"/>
<dbReference type="SUPFAM" id="SSF74653">
    <property type="entry name" value="TolA/TonB C-terminal domain"/>
    <property type="match status" value="1"/>
</dbReference>
<keyword evidence="2" id="KW-0472">Membrane</keyword>
<evidence type="ECO:0000256" key="2">
    <source>
        <dbReference type="SAM" id="Phobius"/>
    </source>
</evidence>
<dbReference type="OrthoDB" id="1095452at2"/>
<dbReference type="Proteomes" id="UP000184516">
    <property type="component" value="Unassembled WGS sequence"/>
</dbReference>
<dbReference type="AlphaFoldDB" id="A0A1M5PG23"/>
<reference evidence="5" key="1">
    <citation type="submission" date="2016-11" db="EMBL/GenBank/DDBJ databases">
        <authorList>
            <person name="Varghese N."/>
            <person name="Submissions S."/>
        </authorList>
    </citation>
    <scope>NUCLEOTIDE SEQUENCE [LARGE SCALE GENOMIC DNA]</scope>
    <source>
        <strain evidence="5">DSM 19978</strain>
    </source>
</reference>
<dbReference type="STRING" id="468056.SAMN05443549_11039"/>
<sequence>MSRLSIYETRWIDLIFENRNQEYGAYQLRRESVKSSLTALFIGFLFVASIGTITTIASHFNRNVEPVITIPEDSDPIVITKVNLDKIVEPMLPEIQSQATEATIVKDQLINPVIVHPADANPDIATNVENKNVSDVISDGTGTIGTNPTSGNGAGTGTETTKAVDYGTTVVNTAILDKMPEFPGGMDKFYKYVGNNFEKPEIDDINTLRVYVSFVIEKDGSMTDIKVSRDPGYGLGREAVRVLKSLKTKWSPGIIDSKPVRTAYNLPIVLEMK</sequence>
<dbReference type="RefSeq" id="WP_073371911.1">
    <property type="nucleotide sequence ID" value="NZ_FQWB01000010.1"/>
</dbReference>
<dbReference type="Gene3D" id="3.30.1150.10">
    <property type="match status" value="1"/>
</dbReference>
<evidence type="ECO:0000259" key="3">
    <source>
        <dbReference type="Pfam" id="PF03544"/>
    </source>
</evidence>
<organism evidence="4 5">
    <name type="scientific">Flavobacterium fluvii</name>
    <dbReference type="NCBI Taxonomy" id="468056"/>
    <lineage>
        <taxon>Bacteria</taxon>
        <taxon>Pseudomonadati</taxon>
        <taxon>Bacteroidota</taxon>
        <taxon>Flavobacteriia</taxon>
        <taxon>Flavobacteriales</taxon>
        <taxon>Flavobacteriaceae</taxon>
        <taxon>Flavobacterium</taxon>
    </lineage>
</organism>
<evidence type="ECO:0000313" key="5">
    <source>
        <dbReference type="Proteomes" id="UP000184516"/>
    </source>
</evidence>
<gene>
    <name evidence="4" type="ORF">SAMN05443549_11039</name>
</gene>
<dbReference type="EMBL" id="FQWB01000010">
    <property type="protein sequence ID" value="SHH00702.1"/>
    <property type="molecule type" value="Genomic_DNA"/>
</dbReference>
<dbReference type="InterPro" id="IPR037682">
    <property type="entry name" value="TonB_C"/>
</dbReference>
<feature type="transmembrane region" description="Helical" evidence="2">
    <location>
        <begin position="37"/>
        <end position="60"/>
    </location>
</feature>
<feature type="domain" description="TonB C-terminal" evidence="3">
    <location>
        <begin position="209"/>
        <end position="268"/>
    </location>
</feature>
<keyword evidence="2" id="KW-0812">Transmembrane</keyword>
<keyword evidence="2" id="KW-1133">Transmembrane helix</keyword>
<name>A0A1M5PG23_9FLAO</name>
<keyword evidence="5" id="KW-1185">Reference proteome</keyword>